<evidence type="ECO:0000313" key="2">
    <source>
        <dbReference type="Proteomes" id="UP000811619"/>
    </source>
</evidence>
<dbReference type="Proteomes" id="UP000811619">
    <property type="component" value="Unassembled WGS sequence"/>
</dbReference>
<protein>
    <submittedName>
        <fullName evidence="1">Uncharacterized protein</fullName>
    </submittedName>
</protein>
<reference evidence="1" key="1">
    <citation type="journal article" date="2020" name="bioRxiv">
        <title>Whole genome comparisons of ergot fungi reveals the divergence and evolution of species within the genus Claviceps are the result of varying mechanisms driving genome evolution and host range expansion.</title>
        <authorList>
            <person name="Wyka S.A."/>
            <person name="Mondo S.J."/>
            <person name="Liu M."/>
            <person name="Dettman J."/>
            <person name="Nalam V."/>
            <person name="Broders K.D."/>
        </authorList>
    </citation>
    <scope>NUCLEOTIDE SEQUENCE</scope>
    <source>
        <strain evidence="1">CCC 489</strain>
    </source>
</reference>
<dbReference type="EMBL" id="SRPY01000034">
    <property type="protein sequence ID" value="KAG5929910.1"/>
    <property type="molecule type" value="Genomic_DNA"/>
</dbReference>
<keyword evidence="2" id="KW-1185">Reference proteome</keyword>
<dbReference type="AlphaFoldDB" id="A0A8K0JEQ7"/>
<comment type="caution">
    <text evidence="1">The sequence shown here is derived from an EMBL/GenBank/DDBJ whole genome shotgun (WGS) entry which is preliminary data.</text>
</comment>
<sequence length="97" mass="11108">MPDHDGLHESHQVAYVLDARPTRRTPTPFAPLLDGAEGEAFRGRRRERFEEAWEVVRGRIEAIVRESNSATLEGVSRFVEAWKLGNLETWVLGTFFL</sequence>
<name>A0A8K0JEQ7_9HYPO</name>
<evidence type="ECO:0000313" key="1">
    <source>
        <dbReference type="EMBL" id="KAG5929910.1"/>
    </source>
</evidence>
<organism evidence="1 2">
    <name type="scientific">Claviceps africana</name>
    <dbReference type="NCBI Taxonomy" id="83212"/>
    <lineage>
        <taxon>Eukaryota</taxon>
        <taxon>Fungi</taxon>
        <taxon>Dikarya</taxon>
        <taxon>Ascomycota</taxon>
        <taxon>Pezizomycotina</taxon>
        <taxon>Sordariomycetes</taxon>
        <taxon>Hypocreomycetidae</taxon>
        <taxon>Hypocreales</taxon>
        <taxon>Clavicipitaceae</taxon>
        <taxon>Claviceps</taxon>
    </lineage>
</organism>
<proteinExistence type="predicted"/>
<gene>
    <name evidence="1" type="ORF">E4U42_003971</name>
</gene>
<accession>A0A8K0JEQ7</accession>